<dbReference type="Proteomes" id="UP000651057">
    <property type="component" value="Unassembled WGS sequence"/>
</dbReference>
<evidence type="ECO:0000313" key="2">
    <source>
        <dbReference type="EMBL" id="MBL0686034.1"/>
    </source>
</evidence>
<dbReference type="Pfam" id="PF13614">
    <property type="entry name" value="AAA_31"/>
    <property type="match status" value="1"/>
</dbReference>
<accession>A0A937D7Y1</accession>
<dbReference type="PANTHER" id="PTHR13696:SF99">
    <property type="entry name" value="COBYRINIC ACID AC-DIAMIDE SYNTHASE"/>
    <property type="match status" value="1"/>
</dbReference>
<feature type="domain" description="AAA" evidence="1">
    <location>
        <begin position="5"/>
        <end position="181"/>
    </location>
</feature>
<dbReference type="PANTHER" id="PTHR13696">
    <property type="entry name" value="P-LOOP CONTAINING NUCLEOSIDE TRIPHOSPHATE HYDROLASE"/>
    <property type="match status" value="1"/>
</dbReference>
<gene>
    <name evidence="2" type="ORF">JJQ60_21080</name>
</gene>
<dbReference type="InterPro" id="IPR050678">
    <property type="entry name" value="DNA_Partitioning_ATPase"/>
</dbReference>
<evidence type="ECO:0000259" key="1">
    <source>
        <dbReference type="Pfam" id="PF13614"/>
    </source>
</evidence>
<name>A0A937D7Y1_9FLAO</name>
<organism evidence="2 3">
    <name type="scientific">Aquimarina mytili</name>
    <dbReference type="NCBI Taxonomy" id="874423"/>
    <lineage>
        <taxon>Bacteria</taxon>
        <taxon>Pseudomonadati</taxon>
        <taxon>Bacteroidota</taxon>
        <taxon>Flavobacteriia</taxon>
        <taxon>Flavobacteriales</taxon>
        <taxon>Flavobacteriaceae</taxon>
        <taxon>Aquimarina</taxon>
    </lineage>
</organism>
<evidence type="ECO:0000313" key="3">
    <source>
        <dbReference type="Proteomes" id="UP000651057"/>
    </source>
</evidence>
<dbReference type="EMBL" id="JAERQJ010000017">
    <property type="protein sequence ID" value="MBL0686034.1"/>
    <property type="molecule type" value="Genomic_DNA"/>
</dbReference>
<dbReference type="InterPro" id="IPR027417">
    <property type="entry name" value="P-loop_NTPase"/>
</dbReference>
<proteinExistence type="predicted"/>
<dbReference type="RefSeq" id="WP_201924563.1">
    <property type="nucleotide sequence ID" value="NZ_BAABAX010000013.1"/>
</dbReference>
<dbReference type="CDD" id="cd02042">
    <property type="entry name" value="ParAB_family"/>
    <property type="match status" value="1"/>
</dbReference>
<keyword evidence="3" id="KW-1185">Reference proteome</keyword>
<dbReference type="InterPro" id="IPR025669">
    <property type="entry name" value="AAA_dom"/>
</dbReference>
<dbReference type="Gene3D" id="3.40.50.300">
    <property type="entry name" value="P-loop containing nucleotide triphosphate hydrolases"/>
    <property type="match status" value="1"/>
</dbReference>
<comment type="caution">
    <text evidence="2">The sequence shown here is derived from an EMBL/GenBank/DDBJ whole genome shotgun (WGS) entry which is preliminary data.</text>
</comment>
<dbReference type="AlphaFoldDB" id="A0A937D7Y1"/>
<sequence>MVTLTQVNQKGGVGKTTNTIHIGAELASRGNRVLLIDADQQCDLTRGTGTTESTYDLLNFLNQDPGFRLKQRSTNLFVLPGSEEFFASRYQRFALKEAITNSCTNKDGGTFYLKDHFDIIFIDVPPQGLDPEVTTPAELALLASDYFATCLFADVYAVENLEKILSKIKRLKDEYHPSLKMAGIYFGNVLSTRRSFKKYWRDVENNAPGLLYKTFIRQDAQIVEAADVGKTIFQYQPNSRSSEDYTLLVDDILKSINND</sequence>
<reference evidence="2" key="1">
    <citation type="submission" date="2021-01" db="EMBL/GenBank/DDBJ databases">
        <authorList>
            <person name="Zhong Y.L."/>
        </authorList>
    </citation>
    <scope>NUCLEOTIDE SEQUENCE</scope>
    <source>
        <strain evidence="2">KCTC 23302</strain>
    </source>
</reference>
<dbReference type="SUPFAM" id="SSF52540">
    <property type="entry name" value="P-loop containing nucleoside triphosphate hydrolases"/>
    <property type="match status" value="1"/>
</dbReference>
<protein>
    <submittedName>
        <fullName evidence="2">ParA family protein</fullName>
    </submittedName>
</protein>